<proteinExistence type="predicted"/>
<accession>A0A8S8XF29</accession>
<evidence type="ECO:0000313" key="2">
    <source>
        <dbReference type="EMBL" id="GIL40539.1"/>
    </source>
</evidence>
<feature type="transmembrane region" description="Helical" evidence="1">
    <location>
        <begin position="12"/>
        <end position="32"/>
    </location>
</feature>
<reference evidence="2" key="1">
    <citation type="submission" date="2021-02" db="EMBL/GenBank/DDBJ databases">
        <title>Genome sequence of Rhodospirillales sp. strain TMPK1 isolated from soil.</title>
        <authorList>
            <person name="Nakai R."/>
            <person name="Kusada H."/>
            <person name="Tamaki H."/>
        </authorList>
    </citation>
    <scope>NUCLEOTIDE SEQUENCE</scope>
    <source>
        <strain evidence="2">TMPK1</strain>
    </source>
</reference>
<keyword evidence="1" id="KW-1133">Transmembrane helix</keyword>
<protein>
    <recommendedName>
        <fullName evidence="4">DUF4199 domain-containing protein</fullName>
    </recommendedName>
</protein>
<feature type="transmembrane region" description="Helical" evidence="1">
    <location>
        <begin position="38"/>
        <end position="56"/>
    </location>
</feature>
<evidence type="ECO:0000256" key="1">
    <source>
        <dbReference type="SAM" id="Phobius"/>
    </source>
</evidence>
<dbReference type="RefSeq" id="WP_420243644.1">
    <property type="nucleotide sequence ID" value="NZ_BOPV01000001.1"/>
</dbReference>
<evidence type="ECO:0008006" key="4">
    <source>
        <dbReference type="Google" id="ProtNLM"/>
    </source>
</evidence>
<dbReference type="EMBL" id="BOPV01000001">
    <property type="protein sequence ID" value="GIL40539.1"/>
    <property type="molecule type" value="Genomic_DNA"/>
</dbReference>
<keyword evidence="3" id="KW-1185">Reference proteome</keyword>
<name>A0A8S8XF29_9PROT</name>
<keyword evidence="1" id="KW-0812">Transmembrane</keyword>
<gene>
    <name evidence="2" type="ORF">TMPK1_27760</name>
</gene>
<sequence>MNPTSVTGRLSWGAVLAGAAFSTAILVALHPICSRLGLVWVIATVLALAAGAYLAARISRQSGALHGVTVWAVVVVATNLSLIPLAARSDPGIAAMLARADSPDGVQLQLRQLMANPSSVDRASLTRAMAAQAGIPEDQATARLEQFESQARSSTLWTFAALLAGLAAAWFGGIRGARETFRA</sequence>
<feature type="transmembrane region" description="Helical" evidence="1">
    <location>
        <begin position="156"/>
        <end position="174"/>
    </location>
</feature>
<organism evidence="2 3">
    <name type="scientific">Roseiterribacter gracilis</name>
    <dbReference type="NCBI Taxonomy" id="2812848"/>
    <lineage>
        <taxon>Bacteria</taxon>
        <taxon>Pseudomonadati</taxon>
        <taxon>Pseudomonadota</taxon>
        <taxon>Alphaproteobacteria</taxon>
        <taxon>Rhodospirillales</taxon>
        <taxon>Roseiterribacteraceae</taxon>
        <taxon>Roseiterribacter</taxon>
    </lineage>
</organism>
<keyword evidence="1" id="KW-0472">Membrane</keyword>
<dbReference type="Proteomes" id="UP000681075">
    <property type="component" value="Unassembled WGS sequence"/>
</dbReference>
<evidence type="ECO:0000313" key="3">
    <source>
        <dbReference type="Proteomes" id="UP000681075"/>
    </source>
</evidence>
<feature type="transmembrane region" description="Helical" evidence="1">
    <location>
        <begin position="68"/>
        <end position="87"/>
    </location>
</feature>
<dbReference type="AlphaFoldDB" id="A0A8S8XF29"/>
<comment type="caution">
    <text evidence="2">The sequence shown here is derived from an EMBL/GenBank/DDBJ whole genome shotgun (WGS) entry which is preliminary data.</text>
</comment>